<name>A0A5C6BSZ1_9BACT</name>
<dbReference type="Pfam" id="PF13768">
    <property type="entry name" value="VWA_3"/>
    <property type="match status" value="1"/>
</dbReference>
<dbReference type="RefSeq" id="WP_146407107.1">
    <property type="nucleotide sequence ID" value="NZ_SJPU01000002.1"/>
</dbReference>
<dbReference type="Gene3D" id="1.25.10.10">
    <property type="entry name" value="Leucine-rich Repeat Variant"/>
    <property type="match status" value="1"/>
</dbReference>
<proteinExistence type="predicted"/>
<dbReference type="SMART" id="SM00327">
    <property type="entry name" value="VWA"/>
    <property type="match status" value="1"/>
</dbReference>
<gene>
    <name evidence="2" type="ORF">Poly21_23600</name>
</gene>
<feature type="domain" description="VWFA" evidence="1">
    <location>
        <begin position="298"/>
        <end position="462"/>
    </location>
</feature>
<accession>A0A5C6BSZ1</accession>
<dbReference type="PANTHER" id="PTHR10338:SF108">
    <property type="entry name" value="INTER-ALPHA-TRYPSIN INHIBITOR HEAVY CHAIN H4-LIKE PROTEIN"/>
    <property type="match status" value="1"/>
</dbReference>
<dbReference type="InterPro" id="IPR002035">
    <property type="entry name" value="VWF_A"/>
</dbReference>
<organism evidence="2 3">
    <name type="scientific">Allorhodopirellula heiligendammensis</name>
    <dbReference type="NCBI Taxonomy" id="2714739"/>
    <lineage>
        <taxon>Bacteria</taxon>
        <taxon>Pseudomonadati</taxon>
        <taxon>Planctomycetota</taxon>
        <taxon>Planctomycetia</taxon>
        <taxon>Pirellulales</taxon>
        <taxon>Pirellulaceae</taxon>
        <taxon>Allorhodopirellula</taxon>
    </lineage>
</organism>
<comment type="caution">
    <text evidence="2">The sequence shown here is derived from an EMBL/GenBank/DDBJ whole genome shotgun (WGS) entry which is preliminary data.</text>
</comment>
<dbReference type="AlphaFoldDB" id="A0A5C6BSZ1"/>
<evidence type="ECO:0000313" key="2">
    <source>
        <dbReference type="EMBL" id="TWU15168.1"/>
    </source>
</evidence>
<dbReference type="PROSITE" id="PS50234">
    <property type="entry name" value="VWFA"/>
    <property type="match status" value="1"/>
</dbReference>
<dbReference type="Gene3D" id="3.40.50.410">
    <property type="entry name" value="von Willebrand factor, type A domain"/>
    <property type="match status" value="1"/>
</dbReference>
<dbReference type="InterPro" id="IPR036465">
    <property type="entry name" value="vWFA_dom_sf"/>
</dbReference>
<sequence length="462" mass="51405">MIWKWTALVLCLLTFVEGGRPLGAADSAAENMKTATTSAQKRMIRILTGRSEPAKLKLISQLNAQRSQLNANLGAVIDATEQLLDEYAGSVSDDETLRGNGGEAGVPVSLRQLLQILGNCPHEEAHAVVVDALDHPDTYVSMIAMDTIGEMQHVVAIEDIVRQIRRPAFEEQYAFRFALVRALARLHCPLSIEWLQRLAEQIDGQLRHEIETRLADVDLRDFDGDRERYQGYLEQLEEGAKMAELGMPPRSMTPAQPASAVTRSGAGKLQLQDAPSESQGKLRLTNGEYYGIELNAGRMLFVIDRSGSMREPAYHETRLQSAKRELIRALDQLSPDAEFAIMLFDTEIQSWRNKLTPATQENKLHAIEFVKGIEIGDRTNTHGVLTESLRFDDQLEAVFVLTDGRPTAGVTISPQVIIHDIVGRNHMRHLKFNTIGIGVNPTTSEFLKTLATETGGEYRRVD</sequence>
<evidence type="ECO:0000313" key="3">
    <source>
        <dbReference type="Proteomes" id="UP000319908"/>
    </source>
</evidence>
<dbReference type="SUPFAM" id="SSF53300">
    <property type="entry name" value="vWA-like"/>
    <property type="match status" value="1"/>
</dbReference>
<evidence type="ECO:0000259" key="1">
    <source>
        <dbReference type="PROSITE" id="PS50234"/>
    </source>
</evidence>
<dbReference type="InterPro" id="IPR016024">
    <property type="entry name" value="ARM-type_fold"/>
</dbReference>
<dbReference type="Proteomes" id="UP000319908">
    <property type="component" value="Unassembled WGS sequence"/>
</dbReference>
<dbReference type="SUPFAM" id="SSF48371">
    <property type="entry name" value="ARM repeat"/>
    <property type="match status" value="1"/>
</dbReference>
<reference evidence="2 3" key="1">
    <citation type="journal article" date="2020" name="Antonie Van Leeuwenhoek">
        <title>Rhodopirellula heiligendammensis sp. nov., Rhodopirellula pilleata sp. nov., and Rhodopirellula solitaria sp. nov. isolated from natural or artificial marine surfaces in Northern Germany and California, USA, and emended description of the genus Rhodopirellula.</title>
        <authorList>
            <person name="Kallscheuer N."/>
            <person name="Wiegand S."/>
            <person name="Jogler M."/>
            <person name="Boedeker C."/>
            <person name="Peeters S.H."/>
            <person name="Rast P."/>
            <person name="Heuer A."/>
            <person name="Jetten M.S.M."/>
            <person name="Rohde M."/>
            <person name="Jogler C."/>
        </authorList>
    </citation>
    <scope>NUCLEOTIDE SEQUENCE [LARGE SCALE GENOMIC DNA]</scope>
    <source>
        <strain evidence="2 3">Poly21</strain>
    </source>
</reference>
<dbReference type="PANTHER" id="PTHR10338">
    <property type="entry name" value="INTER-ALPHA-TRYPSIN INHIBITOR HEAVY CHAIN FAMILY MEMBER"/>
    <property type="match status" value="1"/>
</dbReference>
<dbReference type="InterPro" id="IPR050934">
    <property type="entry name" value="ITIH"/>
</dbReference>
<dbReference type="InterPro" id="IPR011989">
    <property type="entry name" value="ARM-like"/>
</dbReference>
<dbReference type="EMBL" id="SJPU01000002">
    <property type="protein sequence ID" value="TWU15168.1"/>
    <property type="molecule type" value="Genomic_DNA"/>
</dbReference>
<dbReference type="OrthoDB" id="246044at2"/>
<keyword evidence="3" id="KW-1185">Reference proteome</keyword>
<protein>
    <submittedName>
        <fullName evidence="2">von Willebrand factor type A domain protein</fullName>
    </submittedName>
</protein>